<protein>
    <submittedName>
        <fullName evidence="8">ABC transporter permease</fullName>
    </submittedName>
</protein>
<dbReference type="EMBL" id="DXDC01000398">
    <property type="protein sequence ID" value="HIY67214.1"/>
    <property type="molecule type" value="Genomic_DNA"/>
</dbReference>
<feature type="transmembrane region" description="Helical" evidence="6">
    <location>
        <begin position="133"/>
        <end position="155"/>
    </location>
</feature>
<keyword evidence="5 6" id="KW-0472">Membrane</keyword>
<feature type="transmembrane region" description="Helical" evidence="6">
    <location>
        <begin position="12"/>
        <end position="38"/>
    </location>
</feature>
<reference evidence="8" key="1">
    <citation type="journal article" date="2021" name="PeerJ">
        <title>Extensive microbial diversity within the chicken gut microbiome revealed by metagenomics and culture.</title>
        <authorList>
            <person name="Gilroy R."/>
            <person name="Ravi A."/>
            <person name="Getino M."/>
            <person name="Pursley I."/>
            <person name="Horton D.L."/>
            <person name="Alikhan N.F."/>
            <person name="Baker D."/>
            <person name="Gharbi K."/>
            <person name="Hall N."/>
            <person name="Watson M."/>
            <person name="Adriaenssens E.M."/>
            <person name="Foster-Nyarko E."/>
            <person name="Jarju S."/>
            <person name="Secka A."/>
            <person name="Antonio M."/>
            <person name="Oren A."/>
            <person name="Chaudhuri R.R."/>
            <person name="La Ragione R."/>
            <person name="Hildebrand F."/>
            <person name="Pallen M.J."/>
        </authorList>
    </citation>
    <scope>NUCLEOTIDE SEQUENCE</scope>
    <source>
        <strain evidence="8">ChiGjej1B1-98</strain>
    </source>
</reference>
<dbReference type="GO" id="GO:0005886">
    <property type="term" value="C:plasma membrane"/>
    <property type="evidence" value="ECO:0007669"/>
    <property type="project" value="UniProtKB-SubCell"/>
</dbReference>
<dbReference type="Proteomes" id="UP000824005">
    <property type="component" value="Unassembled WGS sequence"/>
</dbReference>
<dbReference type="GO" id="GO:0055085">
    <property type="term" value="P:transmembrane transport"/>
    <property type="evidence" value="ECO:0007669"/>
    <property type="project" value="InterPro"/>
</dbReference>
<keyword evidence="4 6" id="KW-1133">Transmembrane helix</keyword>
<feature type="domain" description="ABC transmembrane type-1" evidence="7">
    <location>
        <begin position="12"/>
        <end position="195"/>
    </location>
</feature>
<dbReference type="InterPro" id="IPR000515">
    <property type="entry name" value="MetI-like"/>
</dbReference>
<feature type="transmembrane region" description="Helical" evidence="6">
    <location>
        <begin position="176"/>
        <end position="195"/>
    </location>
</feature>
<name>A0A9D1YWL8_9MICO</name>
<comment type="similarity">
    <text evidence="6">Belongs to the binding-protein-dependent transport system permease family.</text>
</comment>
<dbReference type="GO" id="GO:0031460">
    <property type="term" value="P:glycine betaine transport"/>
    <property type="evidence" value="ECO:0007669"/>
    <property type="project" value="TreeGrafter"/>
</dbReference>
<dbReference type="CDD" id="cd06261">
    <property type="entry name" value="TM_PBP2"/>
    <property type="match status" value="1"/>
</dbReference>
<evidence type="ECO:0000256" key="6">
    <source>
        <dbReference type="RuleBase" id="RU363032"/>
    </source>
</evidence>
<feature type="transmembrane region" description="Helical" evidence="6">
    <location>
        <begin position="44"/>
        <end position="66"/>
    </location>
</feature>
<sequence length="210" mass="22791">MSYNAGRVGELTLAHLWMTLTPTFIGLLLALPVGWFAYRHRRAYPWIVGIGGLLYTLPSLAVFIILPMVVGTRILDPLNVVIALSVYTFALLVRSVADGLASVSPETNQAAEAMGMNGLQRFFRVQLPVATPVILASMRVIVVTNVSIVSMAAIIGVPQLGSLFTEGFSRRQTIPIIVGIGVCLLLAIVLDQLIVRTSKILTPWLPKERA</sequence>
<evidence type="ECO:0000313" key="9">
    <source>
        <dbReference type="Proteomes" id="UP000824005"/>
    </source>
</evidence>
<evidence type="ECO:0000256" key="4">
    <source>
        <dbReference type="ARBA" id="ARBA00022989"/>
    </source>
</evidence>
<evidence type="ECO:0000256" key="3">
    <source>
        <dbReference type="ARBA" id="ARBA00022692"/>
    </source>
</evidence>
<organism evidence="8 9">
    <name type="scientific">Candidatus Agrococcus pullicola</name>
    <dbReference type="NCBI Taxonomy" id="2838429"/>
    <lineage>
        <taxon>Bacteria</taxon>
        <taxon>Bacillati</taxon>
        <taxon>Actinomycetota</taxon>
        <taxon>Actinomycetes</taxon>
        <taxon>Micrococcales</taxon>
        <taxon>Microbacteriaceae</taxon>
        <taxon>Agrococcus</taxon>
    </lineage>
</organism>
<keyword evidence="3 6" id="KW-0812">Transmembrane</keyword>
<proteinExistence type="inferred from homology"/>
<feature type="transmembrane region" description="Helical" evidence="6">
    <location>
        <begin position="78"/>
        <end position="97"/>
    </location>
</feature>
<gene>
    <name evidence="8" type="ORF">H9830_13165</name>
</gene>
<evidence type="ECO:0000256" key="5">
    <source>
        <dbReference type="ARBA" id="ARBA00023136"/>
    </source>
</evidence>
<dbReference type="InterPro" id="IPR035906">
    <property type="entry name" value="MetI-like_sf"/>
</dbReference>
<evidence type="ECO:0000256" key="2">
    <source>
        <dbReference type="ARBA" id="ARBA00022448"/>
    </source>
</evidence>
<dbReference type="SUPFAM" id="SSF161098">
    <property type="entry name" value="MetI-like"/>
    <property type="match status" value="1"/>
</dbReference>
<reference evidence="8" key="2">
    <citation type="submission" date="2021-04" db="EMBL/GenBank/DDBJ databases">
        <authorList>
            <person name="Gilroy R."/>
        </authorList>
    </citation>
    <scope>NUCLEOTIDE SEQUENCE</scope>
    <source>
        <strain evidence="8">ChiGjej1B1-98</strain>
    </source>
</reference>
<comment type="caution">
    <text evidence="8">The sequence shown here is derived from an EMBL/GenBank/DDBJ whole genome shotgun (WGS) entry which is preliminary data.</text>
</comment>
<accession>A0A9D1YWL8</accession>
<dbReference type="PROSITE" id="PS50928">
    <property type="entry name" value="ABC_TM1"/>
    <property type="match status" value="1"/>
</dbReference>
<evidence type="ECO:0000256" key="1">
    <source>
        <dbReference type="ARBA" id="ARBA00004141"/>
    </source>
</evidence>
<evidence type="ECO:0000313" key="8">
    <source>
        <dbReference type="EMBL" id="HIY67214.1"/>
    </source>
</evidence>
<dbReference type="Pfam" id="PF00528">
    <property type="entry name" value="BPD_transp_1"/>
    <property type="match status" value="1"/>
</dbReference>
<comment type="subcellular location">
    <subcellularLocation>
        <location evidence="6">Cell membrane</location>
        <topology evidence="6">Multi-pass membrane protein</topology>
    </subcellularLocation>
    <subcellularLocation>
        <location evidence="1">Membrane</location>
        <topology evidence="1">Multi-pass membrane protein</topology>
    </subcellularLocation>
</comment>
<dbReference type="InterPro" id="IPR051204">
    <property type="entry name" value="ABC_transp_perm/SBD"/>
</dbReference>
<dbReference type="Gene3D" id="1.10.3720.10">
    <property type="entry name" value="MetI-like"/>
    <property type="match status" value="1"/>
</dbReference>
<evidence type="ECO:0000259" key="7">
    <source>
        <dbReference type="PROSITE" id="PS50928"/>
    </source>
</evidence>
<keyword evidence="2 6" id="KW-0813">Transport</keyword>
<dbReference type="PANTHER" id="PTHR30177">
    <property type="entry name" value="GLYCINE BETAINE/L-PROLINE TRANSPORT SYSTEM PERMEASE PROTEIN PROW"/>
    <property type="match status" value="1"/>
</dbReference>
<dbReference type="PANTHER" id="PTHR30177:SF4">
    <property type="entry name" value="OSMOPROTECTANT IMPORT PERMEASE PROTEIN OSMW"/>
    <property type="match status" value="1"/>
</dbReference>
<dbReference type="AlphaFoldDB" id="A0A9D1YWL8"/>